<sequence>MGSGGTGSCLFYLAGGGVLAIYEKLKVLGDTRLSNPAPPLQSKMRDRMSKGL</sequence>
<feature type="compositionally biased region" description="Basic and acidic residues" evidence="1">
    <location>
        <begin position="43"/>
        <end position="52"/>
    </location>
</feature>
<organism evidence="2 3">
    <name type="scientific">Rattus norvegicus</name>
    <name type="common">Rat</name>
    <dbReference type="NCBI Taxonomy" id="10116"/>
    <lineage>
        <taxon>Eukaryota</taxon>
        <taxon>Metazoa</taxon>
        <taxon>Chordata</taxon>
        <taxon>Craniata</taxon>
        <taxon>Vertebrata</taxon>
        <taxon>Euteleostomi</taxon>
        <taxon>Mammalia</taxon>
        <taxon>Eutheria</taxon>
        <taxon>Euarchontoglires</taxon>
        <taxon>Glires</taxon>
        <taxon>Rodentia</taxon>
        <taxon>Myomorpha</taxon>
        <taxon>Muroidea</taxon>
        <taxon>Muridae</taxon>
        <taxon>Murinae</taxon>
        <taxon>Rattus</taxon>
    </lineage>
</organism>
<gene>
    <name evidence="2" type="primary">RGD1562631_predicted</name>
    <name evidence="2" type="ORF">rCG_34154</name>
</gene>
<name>A6HGR0_RAT</name>
<accession>A6HGR0</accession>
<proteinExistence type="predicted"/>
<reference evidence="2 3" key="1">
    <citation type="submission" date="2005-07" db="EMBL/GenBank/DDBJ databases">
        <authorList>
            <person name="Mural R.J."/>
            <person name="Li P.W."/>
            <person name="Adams M.D."/>
            <person name="Amanatides P.G."/>
            <person name="Baden-Tillson H."/>
            <person name="Barnstead M."/>
            <person name="Chin S.H."/>
            <person name="Dew I."/>
            <person name="Evans C.A."/>
            <person name="Ferriera S."/>
            <person name="Flanigan M."/>
            <person name="Fosler C."/>
            <person name="Glodek A."/>
            <person name="Gu Z."/>
            <person name="Holt R.A."/>
            <person name="Jennings D."/>
            <person name="Kraft C.L."/>
            <person name="Lu F."/>
            <person name="Nguyen T."/>
            <person name="Nusskern D.R."/>
            <person name="Pfannkoch C.M."/>
            <person name="Sitter C."/>
            <person name="Sutton G.G."/>
            <person name="Venter J.C."/>
            <person name="Wang Z."/>
            <person name="Woodage T."/>
            <person name="Zheng X.H."/>
            <person name="Zhong F."/>
        </authorList>
    </citation>
    <scope>NUCLEOTIDE SEQUENCE [LARGE SCALE GENOMIC DNA]</scope>
    <source>
        <strain>BN</strain>
        <strain evidence="3">Sprague-Dawley</strain>
    </source>
</reference>
<evidence type="ECO:0000313" key="3">
    <source>
        <dbReference type="Proteomes" id="UP000234681"/>
    </source>
</evidence>
<evidence type="ECO:0000256" key="1">
    <source>
        <dbReference type="SAM" id="MobiDB-lite"/>
    </source>
</evidence>
<dbReference type="EMBL" id="CH473948">
    <property type="protein sequence ID" value="EDM05216.1"/>
    <property type="molecule type" value="Genomic_DNA"/>
</dbReference>
<feature type="region of interest" description="Disordered" evidence="1">
    <location>
        <begin position="33"/>
        <end position="52"/>
    </location>
</feature>
<dbReference type="Proteomes" id="UP000234681">
    <property type="component" value="Chromosome 10"/>
</dbReference>
<evidence type="ECO:0000313" key="2">
    <source>
        <dbReference type="EMBL" id="EDM05216.1"/>
    </source>
</evidence>
<protein>
    <submittedName>
        <fullName evidence="2">Uncharacterized protein</fullName>
    </submittedName>
</protein>
<dbReference type="AlphaFoldDB" id="A6HGR0"/>